<dbReference type="PANTHER" id="PTHR43133:SF62">
    <property type="entry name" value="RNA POLYMERASE SIGMA FACTOR SIGZ"/>
    <property type="match status" value="1"/>
</dbReference>
<dbReference type="CDD" id="cd06171">
    <property type="entry name" value="Sigma70_r4"/>
    <property type="match status" value="1"/>
</dbReference>
<feature type="domain" description="RNA polymerase sigma-70 region 2" evidence="7">
    <location>
        <begin position="39"/>
        <end position="106"/>
    </location>
</feature>
<dbReference type="InterPro" id="IPR013324">
    <property type="entry name" value="RNA_pol_sigma_r3/r4-like"/>
</dbReference>
<dbReference type="InterPro" id="IPR039425">
    <property type="entry name" value="RNA_pol_sigma-70-like"/>
</dbReference>
<keyword evidence="5 6" id="KW-0804">Transcription</keyword>
<keyword evidence="10" id="KW-1185">Reference proteome</keyword>
<proteinExistence type="inferred from homology"/>
<evidence type="ECO:0000259" key="7">
    <source>
        <dbReference type="Pfam" id="PF04542"/>
    </source>
</evidence>
<evidence type="ECO:0000313" key="10">
    <source>
        <dbReference type="Proteomes" id="UP001279660"/>
    </source>
</evidence>
<sequence>MSSALKTAEQTAAIDRFDLALSRLLSATAAGDTRAFRALYEAINRRLFNIALRIVGQTVIAEDVTQDTFVRVWSQAKQFDPSKGPAMAWISRIARNAAIDHVRRNRTQLEDIADHVDHIASLADPVIERLDMFSGFSKLADKQREVLTLALVYGYTHEELATVLCVPVGTAKARMRRGVQQLRVFFDQAVALSS</sequence>
<evidence type="ECO:0000259" key="8">
    <source>
        <dbReference type="Pfam" id="PF04545"/>
    </source>
</evidence>
<accession>A0ABU4PSM2</accession>
<dbReference type="PANTHER" id="PTHR43133">
    <property type="entry name" value="RNA POLYMERASE ECF-TYPE SIGMA FACTO"/>
    <property type="match status" value="1"/>
</dbReference>
<dbReference type="InterPro" id="IPR036388">
    <property type="entry name" value="WH-like_DNA-bd_sf"/>
</dbReference>
<dbReference type="Proteomes" id="UP001279660">
    <property type="component" value="Unassembled WGS sequence"/>
</dbReference>
<dbReference type="Pfam" id="PF04545">
    <property type="entry name" value="Sigma70_r4"/>
    <property type="match status" value="1"/>
</dbReference>
<evidence type="ECO:0000256" key="1">
    <source>
        <dbReference type="ARBA" id="ARBA00010641"/>
    </source>
</evidence>
<dbReference type="SUPFAM" id="SSF88659">
    <property type="entry name" value="Sigma3 and sigma4 domains of RNA polymerase sigma factors"/>
    <property type="match status" value="1"/>
</dbReference>
<evidence type="ECO:0000256" key="3">
    <source>
        <dbReference type="ARBA" id="ARBA00023082"/>
    </source>
</evidence>
<dbReference type="InterPro" id="IPR014284">
    <property type="entry name" value="RNA_pol_sigma-70_dom"/>
</dbReference>
<dbReference type="EMBL" id="JAWXXV010000001">
    <property type="protein sequence ID" value="MDX5986138.1"/>
    <property type="molecule type" value="Genomic_DNA"/>
</dbReference>
<organism evidence="9 10">
    <name type="scientific">Sphingomonas echinoides</name>
    <dbReference type="NCBI Taxonomy" id="59803"/>
    <lineage>
        <taxon>Bacteria</taxon>
        <taxon>Pseudomonadati</taxon>
        <taxon>Pseudomonadota</taxon>
        <taxon>Alphaproteobacteria</taxon>
        <taxon>Sphingomonadales</taxon>
        <taxon>Sphingomonadaceae</taxon>
        <taxon>Sphingomonas</taxon>
    </lineage>
</organism>
<keyword evidence="2 6" id="KW-0805">Transcription regulation</keyword>
<evidence type="ECO:0000256" key="5">
    <source>
        <dbReference type="ARBA" id="ARBA00023163"/>
    </source>
</evidence>
<dbReference type="InterPro" id="IPR007627">
    <property type="entry name" value="RNA_pol_sigma70_r2"/>
</dbReference>
<dbReference type="SUPFAM" id="SSF88946">
    <property type="entry name" value="Sigma2 domain of RNA polymerase sigma factors"/>
    <property type="match status" value="1"/>
</dbReference>
<dbReference type="Gene3D" id="1.10.10.10">
    <property type="entry name" value="Winged helix-like DNA-binding domain superfamily/Winged helix DNA-binding domain"/>
    <property type="match status" value="1"/>
</dbReference>
<gene>
    <name evidence="9" type="ORF">SIL82_17915</name>
</gene>
<comment type="caution">
    <text evidence="9">The sequence shown here is derived from an EMBL/GenBank/DDBJ whole genome shotgun (WGS) entry which is preliminary data.</text>
</comment>
<dbReference type="Gene3D" id="1.10.1740.10">
    <property type="match status" value="1"/>
</dbReference>
<dbReference type="InterPro" id="IPR007630">
    <property type="entry name" value="RNA_pol_sigma70_r4"/>
</dbReference>
<evidence type="ECO:0000256" key="4">
    <source>
        <dbReference type="ARBA" id="ARBA00023125"/>
    </source>
</evidence>
<reference evidence="9 10" key="1">
    <citation type="submission" date="2023-11" db="EMBL/GenBank/DDBJ databases">
        <title>MicrobeMod: A computational toolkit for identifying prokaryotic methylation and restriction-modification with nanopore sequencing.</title>
        <authorList>
            <person name="Crits-Christoph A."/>
            <person name="Kang S.C."/>
            <person name="Lee H."/>
            <person name="Ostrov N."/>
        </authorList>
    </citation>
    <scope>NUCLEOTIDE SEQUENCE [LARGE SCALE GENOMIC DNA]</scope>
    <source>
        <strain evidence="9 10">ATCC 14820</strain>
    </source>
</reference>
<evidence type="ECO:0000256" key="6">
    <source>
        <dbReference type="RuleBase" id="RU000716"/>
    </source>
</evidence>
<evidence type="ECO:0000313" key="9">
    <source>
        <dbReference type="EMBL" id="MDX5986138.1"/>
    </source>
</evidence>
<protein>
    <recommendedName>
        <fullName evidence="6">RNA polymerase sigma factor</fullName>
    </recommendedName>
</protein>
<dbReference type="InterPro" id="IPR000838">
    <property type="entry name" value="RNA_pol_sigma70_ECF_CS"/>
</dbReference>
<keyword evidence="3 6" id="KW-0731">Sigma factor</keyword>
<dbReference type="PROSITE" id="PS01063">
    <property type="entry name" value="SIGMA70_ECF"/>
    <property type="match status" value="1"/>
</dbReference>
<name>A0ABU4PSM2_9SPHN</name>
<keyword evidence="4 6" id="KW-0238">DNA-binding</keyword>
<dbReference type="RefSeq" id="WP_010406700.1">
    <property type="nucleotide sequence ID" value="NZ_JAWXXV010000001.1"/>
</dbReference>
<feature type="domain" description="RNA polymerase sigma-70 region 4" evidence="8">
    <location>
        <begin position="137"/>
        <end position="183"/>
    </location>
</feature>
<comment type="similarity">
    <text evidence="1 6">Belongs to the sigma-70 factor family. ECF subfamily.</text>
</comment>
<dbReference type="NCBIfam" id="TIGR02937">
    <property type="entry name" value="sigma70-ECF"/>
    <property type="match status" value="1"/>
</dbReference>
<dbReference type="InterPro" id="IPR013325">
    <property type="entry name" value="RNA_pol_sigma_r2"/>
</dbReference>
<dbReference type="Pfam" id="PF04542">
    <property type="entry name" value="Sigma70_r2"/>
    <property type="match status" value="1"/>
</dbReference>
<evidence type="ECO:0000256" key="2">
    <source>
        <dbReference type="ARBA" id="ARBA00023015"/>
    </source>
</evidence>